<dbReference type="PANTHER" id="PTHR43064">
    <property type="entry name" value="PHOSPHORIBOSYLAMINOIMIDAZOLE CARBOXYLASE-RELATED"/>
    <property type="match status" value="1"/>
</dbReference>
<dbReference type="Pfam" id="PF00731">
    <property type="entry name" value="AIRC"/>
    <property type="match status" value="1"/>
</dbReference>
<protein>
    <submittedName>
        <fullName evidence="2">Phosphoribosylaminoimidazole carboxylase related protein</fullName>
    </submittedName>
</protein>
<dbReference type="EMBL" id="CP003117">
    <property type="protein sequence ID" value="AET64024.1"/>
    <property type="molecule type" value="Genomic_DNA"/>
</dbReference>
<accession>G7WNP8</accession>
<dbReference type="Gene3D" id="3.40.50.1970">
    <property type="match status" value="1"/>
</dbReference>
<dbReference type="HOGENOM" id="CLU_065705_0_0_2"/>
<dbReference type="InterPro" id="IPR000031">
    <property type="entry name" value="PurE_dom"/>
</dbReference>
<dbReference type="PANTHER" id="PTHR43064:SF1">
    <property type="entry name" value="SLL1489 PROTEIN"/>
    <property type="match status" value="1"/>
</dbReference>
<dbReference type="NCBIfam" id="NF033503">
    <property type="entry name" value="LarB"/>
    <property type="match status" value="1"/>
</dbReference>
<dbReference type="KEGG" id="mhi:Mhar_0646"/>
<organism evidence="2 3">
    <name type="scientific">Methanothrix harundinacea (strain 6Ac)</name>
    <name type="common">Methanosaeta harundinacea</name>
    <dbReference type="NCBI Taxonomy" id="1110509"/>
    <lineage>
        <taxon>Archaea</taxon>
        <taxon>Methanobacteriati</taxon>
        <taxon>Methanobacteriota</taxon>
        <taxon>Stenosarchaea group</taxon>
        <taxon>Methanomicrobia</taxon>
        <taxon>Methanotrichales</taxon>
        <taxon>Methanotrichaceae</taxon>
        <taxon>Methanothrix</taxon>
    </lineage>
</organism>
<evidence type="ECO:0000313" key="2">
    <source>
        <dbReference type="EMBL" id="AET64024.1"/>
    </source>
</evidence>
<keyword evidence="3" id="KW-1185">Reference proteome</keyword>
<reference evidence="2 3" key="1">
    <citation type="journal article" date="2012" name="PLoS ONE">
        <title>The genome characteristics and predicted function of methyl-group oxidation pathway in the obligate aceticlastic methanogens, Methanosaeta spp.</title>
        <authorList>
            <person name="Zhu J."/>
            <person name="Zheng H."/>
            <person name="Ai G."/>
            <person name="Zhang G."/>
            <person name="Liu D."/>
            <person name="Liu X."/>
            <person name="Dong X."/>
        </authorList>
    </citation>
    <scope>NUCLEOTIDE SEQUENCE [LARGE SCALE GENOMIC DNA]</scope>
    <source>
        <strain evidence="2 3">6Ac</strain>
    </source>
</reference>
<dbReference type="SUPFAM" id="SSF52255">
    <property type="entry name" value="N5-CAIR mutase (phosphoribosylaminoimidazole carboxylase, PurE)"/>
    <property type="match status" value="1"/>
</dbReference>
<sequence>MIFIVLQIERPRINHLSPKEKVHLLTRNHRAVLERFARGEISLDEAIREVNLLSYREVGEMAKLDPRRVDRIGVPEAILAEGKGPSDLVAIALSFLEASRAVLITRVSPDQLAALREAPLPAGAELRVEARAKAAVISKGWPPEPSGGKVGVLSAGTADIPVAEEARVTAEMMGCKTAVEYDVGVAGIHRLFPSLEKMHDMDALVVAAGREGTLPAVVAGLMEAPVVGLPVSTGYGAGGGGEAALLSMLQSCSVMVVVNIDAGFVAGAFAAKIAKMAAKCRNM</sequence>
<dbReference type="AlphaFoldDB" id="G7WNP8"/>
<dbReference type="GO" id="GO:0006189">
    <property type="term" value="P:'de novo' IMP biosynthetic process"/>
    <property type="evidence" value="ECO:0007669"/>
    <property type="project" value="InterPro"/>
</dbReference>
<dbReference type="InterPro" id="IPR039476">
    <property type="entry name" value="P2CMN_synthase_LarB"/>
</dbReference>
<dbReference type="Proteomes" id="UP000005877">
    <property type="component" value="Chromosome"/>
</dbReference>
<dbReference type="SMART" id="SM01001">
    <property type="entry name" value="AIRC"/>
    <property type="match status" value="1"/>
</dbReference>
<dbReference type="RefSeq" id="WP_014586209.1">
    <property type="nucleotide sequence ID" value="NC_017527.1"/>
</dbReference>
<name>G7WNP8_METH6</name>
<dbReference type="GeneID" id="12509815"/>
<evidence type="ECO:0000259" key="1">
    <source>
        <dbReference type="SMART" id="SM01001"/>
    </source>
</evidence>
<proteinExistence type="predicted"/>
<dbReference type="PATRIC" id="fig|1110509.7.peg.720"/>
<dbReference type="GO" id="GO:0016787">
    <property type="term" value="F:hydrolase activity"/>
    <property type="evidence" value="ECO:0007669"/>
    <property type="project" value="InterPro"/>
</dbReference>
<dbReference type="STRING" id="1110509.Mhar_0646"/>
<feature type="domain" description="PurE" evidence="1">
    <location>
        <begin position="148"/>
        <end position="279"/>
    </location>
</feature>
<evidence type="ECO:0000313" key="3">
    <source>
        <dbReference type="Proteomes" id="UP000005877"/>
    </source>
</evidence>
<gene>
    <name evidence="2" type="ordered locus">Mhar_0646</name>
</gene>